<dbReference type="AlphaFoldDB" id="A0AAX6RLU4"/>
<evidence type="ECO:0000313" key="3">
    <source>
        <dbReference type="RefSeq" id="XP_021096712.1"/>
    </source>
</evidence>
<evidence type="ECO:0000256" key="1">
    <source>
        <dbReference type="SAM" id="MobiDB-lite"/>
    </source>
</evidence>
<dbReference type="Proteomes" id="UP000694906">
    <property type="component" value="Unplaced"/>
</dbReference>
<feature type="compositionally biased region" description="Basic and acidic residues" evidence="1">
    <location>
        <begin position="262"/>
        <end position="272"/>
    </location>
</feature>
<feature type="compositionally biased region" description="Basic and acidic residues" evidence="1">
    <location>
        <begin position="150"/>
        <end position="164"/>
    </location>
</feature>
<accession>A0AAX6RLU4</accession>
<dbReference type="GeneID" id="110345069"/>
<protein>
    <submittedName>
        <fullName evidence="3">Kinesin-like protein KIF19</fullName>
    </submittedName>
</protein>
<evidence type="ECO:0000313" key="2">
    <source>
        <dbReference type="Proteomes" id="UP000694906"/>
    </source>
</evidence>
<dbReference type="RefSeq" id="XP_021096712.1">
    <property type="nucleotide sequence ID" value="XM_021241053.1"/>
</dbReference>
<reference evidence="3" key="1">
    <citation type="submission" date="2025-08" db="UniProtKB">
        <authorList>
            <consortium name="RefSeq"/>
        </authorList>
    </citation>
    <scope>IDENTIFICATION</scope>
</reference>
<name>A0AAX6RLU4_HETGA</name>
<feature type="compositionally biased region" description="Basic residues" evidence="1">
    <location>
        <begin position="180"/>
        <end position="189"/>
    </location>
</feature>
<keyword evidence="2" id="KW-1185">Reference proteome</keyword>
<proteinExistence type="predicted"/>
<gene>
    <name evidence="3" type="primary">LOC110345069</name>
</gene>
<sequence length="272" mass="29269">MTTRWRRRTYPILAGMGDSVGSDFTSSPDGSENLSEIPLAQKEVPLILDWHSCVLCRGKGDPDQVPPSEGFSWRLSQAQAIEGRHLLAPAIERSSLSLNSLSEADGARPPGPTLQHAARGDNLSSSTGEVPSWVIGYQADGPRPWLAGQKKTDKKREESLEEKTRKQRSLEVTGQGLSRPKTHIPRPHPRPQESTVGHKVPAYSHPAAGNQHPGTASLPLAPIRLPPSEGAGSGDALPLTVTSKPAGITRLPTRGPHQPHGPQDKDGLFRPN</sequence>
<feature type="region of interest" description="Disordered" evidence="1">
    <location>
        <begin position="101"/>
        <end position="272"/>
    </location>
</feature>
<organism evidence="2 3">
    <name type="scientific">Heterocephalus glaber</name>
    <name type="common">Naked mole rat</name>
    <dbReference type="NCBI Taxonomy" id="10181"/>
    <lineage>
        <taxon>Eukaryota</taxon>
        <taxon>Metazoa</taxon>
        <taxon>Chordata</taxon>
        <taxon>Craniata</taxon>
        <taxon>Vertebrata</taxon>
        <taxon>Euteleostomi</taxon>
        <taxon>Mammalia</taxon>
        <taxon>Eutheria</taxon>
        <taxon>Euarchontoglires</taxon>
        <taxon>Glires</taxon>
        <taxon>Rodentia</taxon>
        <taxon>Hystricomorpha</taxon>
        <taxon>Bathyergidae</taxon>
        <taxon>Heterocephalus</taxon>
    </lineage>
</organism>